<evidence type="ECO:0000313" key="3">
    <source>
        <dbReference type="Proteomes" id="UP001595596"/>
    </source>
</evidence>
<feature type="chain" id="PRO_5046673457" evidence="1">
    <location>
        <begin position="32"/>
        <end position="161"/>
    </location>
</feature>
<accession>A0ABV7S7D3</accession>
<sequence>MKNDQVTSRRAVLAAAAALPLLMSMPAGVRAEALPLVSVTKDPSCDCCSGWAAHIEAAGFPVRVSDSADMDGVKRRLGVPADLASCHTAEVQGYVIEGHVPAVAIRRLLAERPEATGLAVPGMPAGSPGMDFPGIDPEQYEAFLFGPTTRSFGRFLGPREI</sequence>
<evidence type="ECO:0000256" key="1">
    <source>
        <dbReference type="SAM" id="SignalP"/>
    </source>
</evidence>
<evidence type="ECO:0000313" key="2">
    <source>
        <dbReference type="EMBL" id="MFC3571647.1"/>
    </source>
</evidence>
<name>A0ABV7S7D3_9RHOB</name>
<protein>
    <submittedName>
        <fullName evidence="2">DUF411 domain-containing protein</fullName>
    </submittedName>
</protein>
<proteinExistence type="predicted"/>
<dbReference type="Pfam" id="PF04214">
    <property type="entry name" value="DUF411"/>
    <property type="match status" value="1"/>
</dbReference>
<reference evidence="3" key="1">
    <citation type="journal article" date="2019" name="Int. J. Syst. Evol. Microbiol.">
        <title>The Global Catalogue of Microorganisms (GCM) 10K type strain sequencing project: providing services to taxonomists for standard genome sequencing and annotation.</title>
        <authorList>
            <consortium name="The Broad Institute Genomics Platform"/>
            <consortium name="The Broad Institute Genome Sequencing Center for Infectious Disease"/>
            <person name="Wu L."/>
            <person name="Ma J."/>
        </authorList>
    </citation>
    <scope>NUCLEOTIDE SEQUENCE [LARGE SCALE GENOMIC DNA]</scope>
    <source>
        <strain evidence="3">VKM B-3226</strain>
    </source>
</reference>
<dbReference type="RefSeq" id="WP_379033677.1">
    <property type="nucleotide sequence ID" value="NZ_JBHRXE010000067.1"/>
</dbReference>
<dbReference type="EMBL" id="JBHRXE010000067">
    <property type="protein sequence ID" value="MFC3571647.1"/>
    <property type="molecule type" value="Genomic_DNA"/>
</dbReference>
<organism evidence="2 3">
    <name type="scientific">Paracoccus simplex</name>
    <dbReference type="NCBI Taxonomy" id="2086346"/>
    <lineage>
        <taxon>Bacteria</taxon>
        <taxon>Pseudomonadati</taxon>
        <taxon>Pseudomonadota</taxon>
        <taxon>Alphaproteobacteria</taxon>
        <taxon>Rhodobacterales</taxon>
        <taxon>Paracoccaceae</taxon>
        <taxon>Paracoccus</taxon>
    </lineage>
</organism>
<dbReference type="Proteomes" id="UP001595596">
    <property type="component" value="Unassembled WGS sequence"/>
</dbReference>
<keyword evidence="3" id="KW-1185">Reference proteome</keyword>
<dbReference type="InterPro" id="IPR006311">
    <property type="entry name" value="TAT_signal"/>
</dbReference>
<dbReference type="PROSITE" id="PS51318">
    <property type="entry name" value="TAT"/>
    <property type="match status" value="1"/>
</dbReference>
<keyword evidence="1" id="KW-0732">Signal</keyword>
<gene>
    <name evidence="2" type="ORF">ACFOMP_19540</name>
</gene>
<comment type="caution">
    <text evidence="2">The sequence shown here is derived from an EMBL/GenBank/DDBJ whole genome shotgun (WGS) entry which is preliminary data.</text>
</comment>
<dbReference type="InterPro" id="IPR007332">
    <property type="entry name" value="DUF411"/>
</dbReference>
<feature type="signal peptide" evidence="1">
    <location>
        <begin position="1"/>
        <end position="31"/>
    </location>
</feature>